<dbReference type="eggNOG" id="COG1225">
    <property type="taxonomic scope" value="Bacteria"/>
</dbReference>
<accession>Q6AJP2</accession>
<dbReference type="STRING" id="177439.DP2709"/>
<dbReference type="KEGG" id="dps:DP2709"/>
<evidence type="ECO:0000313" key="3">
    <source>
        <dbReference type="Proteomes" id="UP000000602"/>
    </source>
</evidence>
<dbReference type="EMBL" id="CR522870">
    <property type="protein sequence ID" value="CAG37438.1"/>
    <property type="molecule type" value="Genomic_DNA"/>
</dbReference>
<dbReference type="InterPro" id="IPR000866">
    <property type="entry name" value="AhpC/TSA"/>
</dbReference>
<dbReference type="Proteomes" id="UP000000602">
    <property type="component" value="Chromosome"/>
</dbReference>
<evidence type="ECO:0000313" key="2">
    <source>
        <dbReference type="EMBL" id="CAG37438.1"/>
    </source>
</evidence>
<proteinExistence type="predicted"/>
<dbReference type="InterPro" id="IPR036249">
    <property type="entry name" value="Thioredoxin-like_sf"/>
</dbReference>
<reference evidence="3" key="1">
    <citation type="journal article" date="2004" name="Environ. Microbiol.">
        <title>The genome of Desulfotalea psychrophila, a sulfate-reducing bacterium from permanently cold Arctic sediments.</title>
        <authorList>
            <person name="Rabus R."/>
            <person name="Ruepp A."/>
            <person name="Frickey T."/>
            <person name="Rattei T."/>
            <person name="Fartmann B."/>
            <person name="Stark M."/>
            <person name="Bauer M."/>
            <person name="Zibat A."/>
            <person name="Lombardot T."/>
            <person name="Becker I."/>
            <person name="Amann J."/>
            <person name="Gellner K."/>
            <person name="Teeling H."/>
            <person name="Leuschner W.D."/>
            <person name="Gloeckner F.-O."/>
            <person name="Lupas A.N."/>
            <person name="Amann R."/>
            <person name="Klenk H.-P."/>
        </authorList>
    </citation>
    <scope>NUCLEOTIDE SEQUENCE [LARGE SCALE GENOMIC DNA]</scope>
    <source>
        <strain evidence="3">DSM 12343 / LSv54</strain>
    </source>
</reference>
<keyword evidence="3" id="KW-1185">Reference proteome</keyword>
<dbReference type="SUPFAM" id="SSF52833">
    <property type="entry name" value="Thioredoxin-like"/>
    <property type="match status" value="1"/>
</dbReference>
<gene>
    <name evidence="2" type="ordered locus">DP2709</name>
</gene>
<dbReference type="AlphaFoldDB" id="Q6AJP2"/>
<feature type="domain" description="Alkyl hydroperoxide reductase subunit C/ Thiol specific antioxidant" evidence="1">
    <location>
        <begin position="2"/>
        <end position="90"/>
    </location>
</feature>
<sequence>MEGATILAISPQRQPFSRQIVRDSELGFEILTDTGNRVAGLFGLVYPIPEDLKEIYRSFEVDLERLNGDDSWTLAMPARYLIDQDGVIASVDVNPDYSYRTEPEETLLALKKIKGLN</sequence>
<organism evidence="2 3">
    <name type="scientific">Desulfotalea psychrophila (strain LSv54 / DSM 12343)</name>
    <dbReference type="NCBI Taxonomy" id="177439"/>
    <lineage>
        <taxon>Bacteria</taxon>
        <taxon>Pseudomonadati</taxon>
        <taxon>Thermodesulfobacteriota</taxon>
        <taxon>Desulfobulbia</taxon>
        <taxon>Desulfobulbales</taxon>
        <taxon>Desulfocapsaceae</taxon>
        <taxon>Desulfotalea</taxon>
    </lineage>
</organism>
<protein>
    <recommendedName>
        <fullName evidence="1">Alkyl hydroperoxide reductase subunit C/ Thiol specific antioxidant domain-containing protein</fullName>
    </recommendedName>
</protein>
<dbReference type="Pfam" id="PF00578">
    <property type="entry name" value="AhpC-TSA"/>
    <property type="match status" value="1"/>
</dbReference>
<dbReference type="Gene3D" id="3.40.30.10">
    <property type="entry name" value="Glutaredoxin"/>
    <property type="match status" value="1"/>
</dbReference>
<dbReference type="GO" id="GO:0016209">
    <property type="term" value="F:antioxidant activity"/>
    <property type="evidence" value="ECO:0007669"/>
    <property type="project" value="InterPro"/>
</dbReference>
<evidence type="ECO:0000259" key="1">
    <source>
        <dbReference type="Pfam" id="PF00578"/>
    </source>
</evidence>
<dbReference type="GO" id="GO:0016491">
    <property type="term" value="F:oxidoreductase activity"/>
    <property type="evidence" value="ECO:0007669"/>
    <property type="project" value="InterPro"/>
</dbReference>
<dbReference type="HOGENOM" id="CLU_2205213_0_0_7"/>
<name>Q6AJP2_DESPS</name>